<keyword evidence="1" id="KW-1133">Transmembrane helix</keyword>
<accession>A0ABN6XNR4</accession>
<reference evidence="3" key="1">
    <citation type="journal article" date="2019" name="Int. J. Syst. Evol. Microbiol.">
        <title>The Global Catalogue of Microorganisms (GCM) 10K type strain sequencing project: providing services to taxonomists for standard genome sequencing and annotation.</title>
        <authorList>
            <consortium name="The Broad Institute Genomics Platform"/>
            <consortium name="The Broad Institute Genome Sequencing Center for Infectious Disease"/>
            <person name="Wu L."/>
            <person name="Ma J."/>
        </authorList>
    </citation>
    <scope>NUCLEOTIDE SEQUENCE [LARGE SCALE GENOMIC DNA]</scope>
    <source>
        <strain evidence="3">NBRC 108725</strain>
    </source>
</reference>
<dbReference type="RefSeq" id="WP_286276659.1">
    <property type="nucleotide sequence ID" value="NZ_AP027731.1"/>
</dbReference>
<evidence type="ECO:0000313" key="2">
    <source>
        <dbReference type="EMBL" id="BDZ46627.1"/>
    </source>
</evidence>
<dbReference type="EMBL" id="AP027731">
    <property type="protein sequence ID" value="BDZ46627.1"/>
    <property type="molecule type" value="Genomic_DNA"/>
</dbReference>
<keyword evidence="1" id="KW-0472">Membrane</keyword>
<feature type="transmembrane region" description="Helical" evidence="1">
    <location>
        <begin position="51"/>
        <end position="77"/>
    </location>
</feature>
<organism evidence="2 3">
    <name type="scientific">Naasia aerilata</name>
    <dbReference type="NCBI Taxonomy" id="1162966"/>
    <lineage>
        <taxon>Bacteria</taxon>
        <taxon>Bacillati</taxon>
        <taxon>Actinomycetota</taxon>
        <taxon>Actinomycetes</taxon>
        <taxon>Micrococcales</taxon>
        <taxon>Microbacteriaceae</taxon>
        <taxon>Naasia</taxon>
    </lineage>
</organism>
<gene>
    <name evidence="2" type="ORF">GCM10025866_25360</name>
</gene>
<evidence type="ECO:0000256" key="1">
    <source>
        <dbReference type="SAM" id="Phobius"/>
    </source>
</evidence>
<sequence>MRRAPLIAALTGVALLLIAVGMPAALALVSGGPRRYYAYEPPTGVLLELTASTLASAVGVALALFCLGLSLGLLLGARRRPEQAEVRDDLPENPA</sequence>
<dbReference type="Proteomes" id="UP001321498">
    <property type="component" value="Chromosome"/>
</dbReference>
<evidence type="ECO:0000313" key="3">
    <source>
        <dbReference type="Proteomes" id="UP001321498"/>
    </source>
</evidence>
<keyword evidence="1" id="KW-0812">Transmembrane</keyword>
<keyword evidence="3" id="KW-1185">Reference proteome</keyword>
<name>A0ABN6XNR4_9MICO</name>
<protein>
    <submittedName>
        <fullName evidence="2">Uncharacterized protein</fullName>
    </submittedName>
</protein>
<proteinExistence type="predicted"/>